<dbReference type="GO" id="GO:0005886">
    <property type="term" value="C:plasma membrane"/>
    <property type="evidence" value="ECO:0007669"/>
    <property type="project" value="TreeGrafter"/>
</dbReference>
<dbReference type="FunFam" id="3.30.70.270:FF:000001">
    <property type="entry name" value="Diguanylate cyclase domain protein"/>
    <property type="match status" value="1"/>
</dbReference>
<dbReference type="RefSeq" id="WP_130410352.1">
    <property type="nucleotide sequence ID" value="NZ_SHKX01000001.1"/>
</dbReference>
<evidence type="ECO:0000259" key="5">
    <source>
        <dbReference type="PROSITE" id="PS50887"/>
    </source>
</evidence>
<dbReference type="InterPro" id="IPR015168">
    <property type="entry name" value="SsuA/THI5"/>
</dbReference>
<dbReference type="EMBL" id="SHKX01000001">
    <property type="protein sequence ID" value="RZU48255.1"/>
    <property type="molecule type" value="Genomic_DNA"/>
</dbReference>
<dbReference type="Gene3D" id="3.40.190.10">
    <property type="entry name" value="Periplasmic binding protein-like II"/>
    <property type="match status" value="2"/>
</dbReference>
<dbReference type="GO" id="GO:1902201">
    <property type="term" value="P:negative regulation of bacterial-type flagellum-dependent cell motility"/>
    <property type="evidence" value="ECO:0007669"/>
    <property type="project" value="TreeGrafter"/>
</dbReference>
<keyword evidence="7" id="KW-1185">Reference proteome</keyword>
<reference evidence="6 7" key="1">
    <citation type="submission" date="2019-02" db="EMBL/GenBank/DDBJ databases">
        <title>Genomic Encyclopedia of Type Strains, Phase IV (KMG-IV): sequencing the most valuable type-strain genomes for metagenomic binning, comparative biology and taxonomic classification.</title>
        <authorList>
            <person name="Goeker M."/>
        </authorList>
    </citation>
    <scope>NUCLEOTIDE SEQUENCE [LARGE SCALE GENOMIC DNA]</scope>
    <source>
        <strain evidence="6 7">DSM 105135</strain>
    </source>
</reference>
<dbReference type="EC" id="2.7.7.65" evidence="2"/>
<comment type="catalytic activity">
    <reaction evidence="3">
        <text>2 GTP = 3',3'-c-di-GMP + 2 diphosphate</text>
        <dbReference type="Rhea" id="RHEA:24898"/>
        <dbReference type="ChEBI" id="CHEBI:33019"/>
        <dbReference type="ChEBI" id="CHEBI:37565"/>
        <dbReference type="ChEBI" id="CHEBI:58805"/>
        <dbReference type="EC" id="2.7.7.65"/>
    </reaction>
</comment>
<feature type="transmembrane region" description="Helical" evidence="4">
    <location>
        <begin position="341"/>
        <end position="360"/>
    </location>
</feature>
<dbReference type="OrthoDB" id="9804951at2"/>
<dbReference type="PANTHER" id="PTHR45138">
    <property type="entry name" value="REGULATORY COMPONENTS OF SENSORY TRANSDUCTION SYSTEM"/>
    <property type="match status" value="1"/>
</dbReference>
<comment type="caution">
    <text evidence="6">The sequence shown here is derived from an EMBL/GenBank/DDBJ whole genome shotgun (WGS) entry which is preliminary data.</text>
</comment>
<dbReference type="CDD" id="cd01949">
    <property type="entry name" value="GGDEF"/>
    <property type="match status" value="1"/>
</dbReference>
<dbReference type="NCBIfam" id="TIGR00254">
    <property type="entry name" value="GGDEF"/>
    <property type="match status" value="1"/>
</dbReference>
<dbReference type="Pfam" id="PF09084">
    <property type="entry name" value="NMT1"/>
    <property type="match status" value="1"/>
</dbReference>
<evidence type="ECO:0000313" key="7">
    <source>
        <dbReference type="Proteomes" id="UP000292423"/>
    </source>
</evidence>
<evidence type="ECO:0000256" key="3">
    <source>
        <dbReference type="ARBA" id="ARBA00034247"/>
    </source>
</evidence>
<keyword evidence="4" id="KW-1133">Transmembrane helix</keyword>
<dbReference type="InterPro" id="IPR029787">
    <property type="entry name" value="Nucleotide_cyclase"/>
</dbReference>
<dbReference type="PROSITE" id="PS50887">
    <property type="entry name" value="GGDEF"/>
    <property type="match status" value="1"/>
</dbReference>
<dbReference type="Gene3D" id="3.30.70.270">
    <property type="match status" value="1"/>
</dbReference>
<dbReference type="PANTHER" id="PTHR45138:SF9">
    <property type="entry name" value="DIGUANYLATE CYCLASE DGCM-RELATED"/>
    <property type="match status" value="1"/>
</dbReference>
<feature type="domain" description="GGDEF" evidence="5">
    <location>
        <begin position="418"/>
        <end position="549"/>
    </location>
</feature>
<dbReference type="AlphaFoldDB" id="A0A4Q7ZDX2"/>
<keyword evidence="4" id="KW-0812">Transmembrane</keyword>
<evidence type="ECO:0000256" key="2">
    <source>
        <dbReference type="ARBA" id="ARBA00012528"/>
    </source>
</evidence>
<dbReference type="GO" id="GO:0043709">
    <property type="term" value="P:cell adhesion involved in single-species biofilm formation"/>
    <property type="evidence" value="ECO:0007669"/>
    <property type="project" value="TreeGrafter"/>
</dbReference>
<dbReference type="InterPro" id="IPR043128">
    <property type="entry name" value="Rev_trsase/Diguanyl_cyclase"/>
</dbReference>
<comment type="cofactor">
    <cofactor evidence="1">
        <name>Mg(2+)</name>
        <dbReference type="ChEBI" id="CHEBI:18420"/>
    </cofactor>
</comment>
<proteinExistence type="predicted"/>
<dbReference type="SUPFAM" id="SSF55073">
    <property type="entry name" value="Nucleotide cyclase"/>
    <property type="match status" value="1"/>
</dbReference>
<name>A0A4Q7ZDX2_9GAMM</name>
<gene>
    <name evidence="6" type="ORF">EV700_0046</name>
</gene>
<protein>
    <recommendedName>
        <fullName evidence="2">diguanylate cyclase</fullName>
        <ecNumber evidence="2">2.7.7.65</ecNumber>
    </recommendedName>
</protein>
<accession>A0A4Q7ZDX2</accession>
<keyword evidence="4" id="KW-0472">Membrane</keyword>
<dbReference type="Proteomes" id="UP000292423">
    <property type="component" value="Unassembled WGS sequence"/>
</dbReference>
<dbReference type="SMART" id="SM00267">
    <property type="entry name" value="GGDEF"/>
    <property type="match status" value="1"/>
</dbReference>
<dbReference type="SUPFAM" id="SSF53850">
    <property type="entry name" value="Periplasmic binding protein-like II"/>
    <property type="match status" value="1"/>
</dbReference>
<dbReference type="InterPro" id="IPR000160">
    <property type="entry name" value="GGDEF_dom"/>
</dbReference>
<evidence type="ECO:0000256" key="1">
    <source>
        <dbReference type="ARBA" id="ARBA00001946"/>
    </source>
</evidence>
<evidence type="ECO:0000313" key="6">
    <source>
        <dbReference type="EMBL" id="RZU48255.1"/>
    </source>
</evidence>
<dbReference type="GO" id="GO:0052621">
    <property type="term" value="F:diguanylate cyclase activity"/>
    <property type="evidence" value="ECO:0007669"/>
    <property type="project" value="UniProtKB-EC"/>
</dbReference>
<evidence type="ECO:0000256" key="4">
    <source>
        <dbReference type="SAM" id="Phobius"/>
    </source>
</evidence>
<organism evidence="6 7">
    <name type="scientific">Fluviicoccus keumensis</name>
    <dbReference type="NCBI Taxonomy" id="1435465"/>
    <lineage>
        <taxon>Bacteria</taxon>
        <taxon>Pseudomonadati</taxon>
        <taxon>Pseudomonadota</taxon>
        <taxon>Gammaproteobacteria</taxon>
        <taxon>Moraxellales</taxon>
        <taxon>Moraxellaceae</taxon>
        <taxon>Fluviicoccus</taxon>
    </lineage>
</organism>
<sequence>MPDFHAGRKAGGRGFGAGVLLFLLLWLQVFAPPVCVAGETVEIEPVRLQLKWRHQFQFAGYYAALEKGYYREAGFDVAILPAHPGLDPVRQVATGQADFGVASSELVLDYANGEPVVVLGVIFQHSPLVLFARRAAGIATAQDLVGKRVALADSESELLAYLQNEHIPLNRLQRVRHDFSPVSLLEGKVDALAGYDTDETWFLRDHLDNFIRFTPRASGVDFYGDTLFTSATRVATDPERTRAFLAASLRGWDYALSHQAEMAALIHERYAPDLPVEKLLFEADQMAPLIRSDMVELGYSHEGRWRHILDTYRALGMLPADRSVNLRAFLFQPARQLDYRWLMWVVLASLAALSLMSWVASRFYRLNQQLALQLAENRELQERLRQEAIRDPLTGLHNRRYLSETLQRELSRALREASPVSLVIIDIDHFKEINDSLGHSAGDEVLTAVAAILRDGCRDSDIACRYGGDELVVVMLNATPQALAARVERWRASLSVMEFHGQALRVSFSAGVAGFPRNGLSEDALLVAADKALYLAKQQGRNRTVTAPVMPEAAVFSG</sequence>
<dbReference type="InterPro" id="IPR050469">
    <property type="entry name" value="Diguanylate_Cyclase"/>
</dbReference>
<dbReference type="Pfam" id="PF00990">
    <property type="entry name" value="GGDEF"/>
    <property type="match status" value="1"/>
</dbReference>